<comment type="caution">
    <text evidence="2">The sequence shown here is derived from an EMBL/GenBank/DDBJ whole genome shotgun (WGS) entry which is preliminary data.</text>
</comment>
<evidence type="ECO:0000256" key="1">
    <source>
        <dbReference type="ARBA" id="ARBA00009817"/>
    </source>
</evidence>
<comment type="similarity">
    <text evidence="1">Belongs to the HEBP family.</text>
</comment>
<dbReference type="AlphaFoldDB" id="A0A7J6AHQ2"/>
<accession>A0A7J6AHQ2</accession>
<dbReference type="FunFam" id="3.20.80.10:FF:000002">
    <property type="entry name" value="Heme-binding protein 2"/>
    <property type="match status" value="1"/>
</dbReference>
<gene>
    <name evidence="2" type="ORF">AMELA_G00152110</name>
</gene>
<dbReference type="GO" id="GO:0020037">
    <property type="term" value="F:heme binding"/>
    <property type="evidence" value="ECO:0007669"/>
    <property type="project" value="TreeGrafter"/>
</dbReference>
<dbReference type="Gene3D" id="3.20.80.10">
    <property type="entry name" value="Regulatory factor, effector binding domain"/>
    <property type="match status" value="1"/>
</dbReference>
<dbReference type="PANTHER" id="PTHR11220">
    <property type="entry name" value="HEME-BINDING PROTEIN-RELATED"/>
    <property type="match status" value="1"/>
</dbReference>
<evidence type="ECO:0008006" key="4">
    <source>
        <dbReference type="Google" id="ProtNLM"/>
    </source>
</evidence>
<proteinExistence type="inferred from homology"/>
<evidence type="ECO:0000313" key="2">
    <source>
        <dbReference type="EMBL" id="KAF4082474.1"/>
    </source>
</evidence>
<protein>
    <recommendedName>
        <fullName evidence="4">Heme binding protein 2</fullName>
    </recommendedName>
</protein>
<dbReference type="EMBL" id="JAAGNN010000012">
    <property type="protein sequence ID" value="KAF4082474.1"/>
    <property type="molecule type" value="Genomic_DNA"/>
</dbReference>
<reference evidence="2 3" key="1">
    <citation type="submission" date="2020-02" db="EMBL/GenBank/DDBJ databases">
        <title>A chromosome-scale genome assembly of the black bullhead catfish (Ameiurus melas).</title>
        <authorList>
            <person name="Wen M."/>
            <person name="Zham M."/>
            <person name="Cabau C."/>
            <person name="Klopp C."/>
            <person name="Donnadieu C."/>
            <person name="Roques C."/>
            <person name="Bouchez O."/>
            <person name="Lampietro C."/>
            <person name="Jouanno E."/>
            <person name="Herpin A."/>
            <person name="Louis A."/>
            <person name="Berthelot C."/>
            <person name="Parey E."/>
            <person name="Roest-Crollius H."/>
            <person name="Braasch I."/>
            <person name="Postlethwait J."/>
            <person name="Robinson-Rechavi M."/>
            <person name="Echchiki A."/>
            <person name="Begum T."/>
            <person name="Montfort J."/>
            <person name="Schartl M."/>
            <person name="Bobe J."/>
            <person name="Guiguen Y."/>
        </authorList>
    </citation>
    <scope>NUCLEOTIDE SEQUENCE [LARGE SCALE GENOMIC DNA]</scope>
    <source>
        <strain evidence="2">M_S1</strain>
        <tissue evidence="2">Blood</tissue>
    </source>
</reference>
<dbReference type="InterPro" id="IPR011256">
    <property type="entry name" value="Reg_factor_effector_dom_sf"/>
</dbReference>
<sequence length="250" mass="28617">MLVYFRLFRNVGNVPLSAANQKRRLQNVTRHVSWVCLVSSHSQTSQLLLSQRCGVEVGKMLRAMGKMVFGGFENPKFTAQESKGEDYEVRTYHPTQWISTTVSGIEQDEALSTGFKRLFRYIQGNNEKQVKVDMTAPVTCLINPGEGPSCESSFTVSFYLPEEHHAEPPKPTIPEIFVENRKEFTVFVRTFGGFANSQNTRDELLKLIESLKRDGMSFKAAPYYRVGYDSPFKLVNRRNEVWLVREEGQE</sequence>
<name>A0A7J6AHQ2_AMEME</name>
<evidence type="ECO:0000313" key="3">
    <source>
        <dbReference type="Proteomes" id="UP000593565"/>
    </source>
</evidence>
<dbReference type="PANTHER" id="PTHR11220:SF69">
    <property type="entry name" value="HEME-BINDING PROTEIN 2"/>
    <property type="match status" value="1"/>
</dbReference>
<dbReference type="Proteomes" id="UP000593565">
    <property type="component" value="Unassembled WGS sequence"/>
</dbReference>
<dbReference type="Pfam" id="PF04832">
    <property type="entry name" value="SOUL"/>
    <property type="match status" value="1"/>
</dbReference>
<dbReference type="GO" id="GO:0005737">
    <property type="term" value="C:cytoplasm"/>
    <property type="evidence" value="ECO:0007669"/>
    <property type="project" value="TreeGrafter"/>
</dbReference>
<organism evidence="2 3">
    <name type="scientific">Ameiurus melas</name>
    <name type="common">Black bullhead</name>
    <name type="synonym">Silurus melas</name>
    <dbReference type="NCBI Taxonomy" id="219545"/>
    <lineage>
        <taxon>Eukaryota</taxon>
        <taxon>Metazoa</taxon>
        <taxon>Chordata</taxon>
        <taxon>Craniata</taxon>
        <taxon>Vertebrata</taxon>
        <taxon>Euteleostomi</taxon>
        <taxon>Actinopterygii</taxon>
        <taxon>Neopterygii</taxon>
        <taxon>Teleostei</taxon>
        <taxon>Ostariophysi</taxon>
        <taxon>Siluriformes</taxon>
        <taxon>Ictaluridae</taxon>
        <taxon>Ameiurus</taxon>
    </lineage>
</organism>
<keyword evidence="3" id="KW-1185">Reference proteome</keyword>
<dbReference type="InterPro" id="IPR006917">
    <property type="entry name" value="SOUL_heme-bd"/>
</dbReference>
<dbReference type="SUPFAM" id="SSF55136">
    <property type="entry name" value="Probable bacterial effector-binding domain"/>
    <property type="match status" value="1"/>
</dbReference>